<dbReference type="RefSeq" id="WP_338237614.1">
    <property type="nucleotide sequence ID" value="NZ_BQKE01000001.1"/>
</dbReference>
<keyword evidence="1" id="KW-0472">Membrane</keyword>
<organism evidence="3 4">
    <name type="scientific">Persicobacter diffluens</name>
    <dbReference type="NCBI Taxonomy" id="981"/>
    <lineage>
        <taxon>Bacteria</taxon>
        <taxon>Pseudomonadati</taxon>
        <taxon>Bacteroidota</taxon>
        <taxon>Cytophagia</taxon>
        <taxon>Cytophagales</taxon>
        <taxon>Persicobacteraceae</taxon>
        <taxon>Persicobacter</taxon>
    </lineage>
</organism>
<feature type="transmembrane region" description="Helical" evidence="1">
    <location>
        <begin position="76"/>
        <end position="92"/>
    </location>
</feature>
<gene>
    <name evidence="3" type="ORF">PEDI_28690</name>
</gene>
<feature type="transmembrane region" description="Helical" evidence="1">
    <location>
        <begin position="125"/>
        <end position="153"/>
    </location>
</feature>
<evidence type="ECO:0000313" key="3">
    <source>
        <dbReference type="EMBL" id="GJM62317.1"/>
    </source>
</evidence>
<feature type="transmembrane region" description="Helical" evidence="1">
    <location>
        <begin position="6"/>
        <end position="31"/>
    </location>
</feature>
<keyword evidence="1" id="KW-1133">Transmembrane helix</keyword>
<accession>A0AAN4VZH2</accession>
<dbReference type="InterPro" id="IPR039447">
    <property type="entry name" value="UreH-like_TM_dom"/>
</dbReference>
<feature type="transmembrane region" description="Helical" evidence="1">
    <location>
        <begin position="159"/>
        <end position="180"/>
    </location>
</feature>
<feature type="transmembrane region" description="Helical" evidence="1">
    <location>
        <begin position="192"/>
        <end position="212"/>
    </location>
</feature>
<evidence type="ECO:0000313" key="4">
    <source>
        <dbReference type="Proteomes" id="UP001310022"/>
    </source>
</evidence>
<protein>
    <submittedName>
        <fullName evidence="3">Membrane protein</fullName>
    </submittedName>
</protein>
<name>A0AAN4VZH2_9BACT</name>
<reference evidence="3 4" key="1">
    <citation type="submission" date="2021-12" db="EMBL/GenBank/DDBJ databases">
        <title>Genome sequencing of bacteria with rrn-lacking chromosome and rrn-plasmid.</title>
        <authorList>
            <person name="Anda M."/>
            <person name="Iwasaki W."/>
        </authorList>
    </citation>
    <scope>NUCLEOTIDE SEQUENCE [LARGE SCALE GENOMIC DNA]</scope>
    <source>
        <strain evidence="3 4">NBRC 15940</strain>
    </source>
</reference>
<keyword evidence="1" id="KW-0812">Transmembrane</keyword>
<dbReference type="PANTHER" id="PTHR42208:SF1">
    <property type="entry name" value="HEAVY METAL TRANSPORTER"/>
    <property type="match status" value="1"/>
</dbReference>
<comment type="caution">
    <text evidence="3">The sequence shown here is derived from an EMBL/GenBank/DDBJ whole genome shotgun (WGS) entry which is preliminary data.</text>
</comment>
<dbReference type="Pfam" id="PF13386">
    <property type="entry name" value="DsbD_2"/>
    <property type="match status" value="1"/>
</dbReference>
<feature type="domain" description="Urease accessory protein UreH-like transmembrane" evidence="2">
    <location>
        <begin position="6"/>
        <end position="205"/>
    </location>
</feature>
<evidence type="ECO:0000259" key="2">
    <source>
        <dbReference type="Pfam" id="PF13386"/>
    </source>
</evidence>
<dbReference type="PANTHER" id="PTHR42208">
    <property type="entry name" value="HEAVY METAL TRANSPORTER-RELATED"/>
    <property type="match status" value="1"/>
</dbReference>
<feature type="transmembrane region" description="Helical" evidence="1">
    <location>
        <begin position="52"/>
        <end position="70"/>
    </location>
</feature>
<sequence length="235" mass="25610">MVLWSIAFLIGLMGSMHCIGMCGPISMALPMPDRKLGTVLKVTLMYNLARSFSYMLLGALLGIIGFGFSLAGTQQVLSIVMGALMLVAILLPQKYRLRLEQAAGNPVAGKIKKGFGYFFKKRTTLAFAGVGFLNGFLPCGLVYMALASALAIGDWQQSALYMGIFGLGTWPMMVSVNLAGNWWASSQWRHKFYKAVPVFTFVIAVMFILRGLNLGIPYLSPEIRVSAGEQIEACD</sequence>
<proteinExistence type="predicted"/>
<dbReference type="AlphaFoldDB" id="A0AAN4VZH2"/>
<dbReference type="Proteomes" id="UP001310022">
    <property type="component" value="Unassembled WGS sequence"/>
</dbReference>
<dbReference type="EMBL" id="BQKE01000001">
    <property type="protein sequence ID" value="GJM62317.1"/>
    <property type="molecule type" value="Genomic_DNA"/>
</dbReference>
<evidence type="ECO:0000256" key="1">
    <source>
        <dbReference type="SAM" id="Phobius"/>
    </source>
</evidence>
<keyword evidence="4" id="KW-1185">Reference proteome</keyword>